<dbReference type="InterPro" id="IPR039123">
    <property type="entry name" value="PPTC7"/>
</dbReference>
<dbReference type="Pfam" id="PF00481">
    <property type="entry name" value="PP2C"/>
    <property type="match status" value="1"/>
</dbReference>
<keyword evidence="4" id="KW-1185">Reference proteome</keyword>
<comment type="cofactor">
    <cofactor evidence="1">
        <name>Mg(2+)</name>
        <dbReference type="ChEBI" id="CHEBI:18420"/>
    </cofactor>
</comment>
<keyword evidence="1" id="KW-0479">Metal-binding</keyword>
<gene>
    <name evidence="3" type="ORF">CEY00_Acc15567</name>
</gene>
<reference evidence="3 4" key="1">
    <citation type="submission" date="2017-07" db="EMBL/GenBank/DDBJ databases">
        <title>An improved, manually edited Actinidia chinensis var. chinensis (kiwifruit) genome highlights the challenges associated with draft genomes and gene prediction in plants.</title>
        <authorList>
            <person name="Pilkington S."/>
            <person name="Crowhurst R."/>
            <person name="Hilario E."/>
            <person name="Nardozza S."/>
            <person name="Fraser L."/>
            <person name="Peng Y."/>
            <person name="Gunaseelan K."/>
            <person name="Simpson R."/>
            <person name="Tahir J."/>
            <person name="Deroles S."/>
            <person name="Templeton K."/>
            <person name="Luo Z."/>
            <person name="Davy M."/>
            <person name="Cheng C."/>
            <person name="Mcneilage M."/>
            <person name="Scaglione D."/>
            <person name="Liu Y."/>
            <person name="Zhang Q."/>
            <person name="Datson P."/>
            <person name="De Silva N."/>
            <person name="Gardiner S."/>
            <person name="Bassett H."/>
            <person name="Chagne D."/>
            <person name="Mccallum J."/>
            <person name="Dzierzon H."/>
            <person name="Deng C."/>
            <person name="Wang Y.-Y."/>
            <person name="Barron N."/>
            <person name="Manako K."/>
            <person name="Bowen J."/>
            <person name="Foster T."/>
            <person name="Erridge Z."/>
            <person name="Tiffin H."/>
            <person name="Waite C."/>
            <person name="Davies K."/>
            <person name="Grierson E."/>
            <person name="Laing W."/>
            <person name="Kirk R."/>
            <person name="Chen X."/>
            <person name="Wood M."/>
            <person name="Montefiori M."/>
            <person name="Brummell D."/>
            <person name="Schwinn K."/>
            <person name="Catanach A."/>
            <person name="Fullerton C."/>
            <person name="Li D."/>
            <person name="Meiyalaghan S."/>
            <person name="Nieuwenhuizen N."/>
            <person name="Read N."/>
            <person name="Prakash R."/>
            <person name="Hunter D."/>
            <person name="Zhang H."/>
            <person name="Mckenzie M."/>
            <person name="Knabel M."/>
            <person name="Harris A."/>
            <person name="Allan A."/>
            <person name="Chen A."/>
            <person name="Janssen B."/>
            <person name="Plunkett B."/>
            <person name="Dwamena C."/>
            <person name="Voogd C."/>
            <person name="Leif D."/>
            <person name="Lafferty D."/>
            <person name="Souleyre E."/>
            <person name="Varkonyi-Gasic E."/>
            <person name="Gambi F."/>
            <person name="Hanley J."/>
            <person name="Yao J.-L."/>
            <person name="Cheung J."/>
            <person name="David K."/>
            <person name="Warren B."/>
            <person name="Marsh K."/>
            <person name="Snowden K."/>
            <person name="Lin-Wang K."/>
            <person name="Brian L."/>
            <person name="Martinez-Sanchez M."/>
            <person name="Wang M."/>
            <person name="Ileperuma N."/>
            <person name="Macnee N."/>
            <person name="Campin R."/>
            <person name="Mcatee P."/>
            <person name="Drummond R."/>
            <person name="Espley R."/>
            <person name="Ireland H."/>
            <person name="Wu R."/>
            <person name="Atkinson R."/>
            <person name="Karunairetnam S."/>
            <person name="Bulley S."/>
            <person name="Chunkath S."/>
            <person name="Hanley Z."/>
            <person name="Storey R."/>
            <person name="Thrimawithana A."/>
            <person name="Thomson S."/>
            <person name="David C."/>
            <person name="Testolin R."/>
        </authorList>
    </citation>
    <scope>NUCLEOTIDE SEQUENCE [LARGE SCALE GENOMIC DNA]</scope>
    <source>
        <strain evidence="4">cv. Red5</strain>
        <tissue evidence="3">Young leaf</tissue>
    </source>
</reference>
<reference evidence="4" key="2">
    <citation type="journal article" date="2018" name="BMC Genomics">
        <title>A manually annotated Actinidia chinensis var. chinensis (kiwifruit) genome highlights the challenges associated with draft genomes and gene prediction in plants.</title>
        <authorList>
            <person name="Pilkington S.M."/>
            <person name="Crowhurst R."/>
            <person name="Hilario E."/>
            <person name="Nardozza S."/>
            <person name="Fraser L."/>
            <person name="Peng Y."/>
            <person name="Gunaseelan K."/>
            <person name="Simpson R."/>
            <person name="Tahir J."/>
            <person name="Deroles S.C."/>
            <person name="Templeton K."/>
            <person name="Luo Z."/>
            <person name="Davy M."/>
            <person name="Cheng C."/>
            <person name="McNeilage M."/>
            <person name="Scaglione D."/>
            <person name="Liu Y."/>
            <person name="Zhang Q."/>
            <person name="Datson P."/>
            <person name="De Silva N."/>
            <person name="Gardiner S.E."/>
            <person name="Bassett H."/>
            <person name="Chagne D."/>
            <person name="McCallum J."/>
            <person name="Dzierzon H."/>
            <person name="Deng C."/>
            <person name="Wang Y.Y."/>
            <person name="Barron L."/>
            <person name="Manako K."/>
            <person name="Bowen J."/>
            <person name="Foster T.M."/>
            <person name="Erridge Z.A."/>
            <person name="Tiffin H."/>
            <person name="Waite C.N."/>
            <person name="Davies K.M."/>
            <person name="Grierson E.P."/>
            <person name="Laing W.A."/>
            <person name="Kirk R."/>
            <person name="Chen X."/>
            <person name="Wood M."/>
            <person name="Montefiori M."/>
            <person name="Brummell D.A."/>
            <person name="Schwinn K.E."/>
            <person name="Catanach A."/>
            <person name="Fullerton C."/>
            <person name="Li D."/>
            <person name="Meiyalaghan S."/>
            <person name="Nieuwenhuizen N."/>
            <person name="Read N."/>
            <person name="Prakash R."/>
            <person name="Hunter D."/>
            <person name="Zhang H."/>
            <person name="McKenzie M."/>
            <person name="Knabel M."/>
            <person name="Harris A."/>
            <person name="Allan A.C."/>
            <person name="Gleave A."/>
            <person name="Chen A."/>
            <person name="Janssen B.J."/>
            <person name="Plunkett B."/>
            <person name="Ampomah-Dwamena C."/>
            <person name="Voogd C."/>
            <person name="Leif D."/>
            <person name="Lafferty D."/>
            <person name="Souleyre E.J.F."/>
            <person name="Varkonyi-Gasic E."/>
            <person name="Gambi F."/>
            <person name="Hanley J."/>
            <person name="Yao J.L."/>
            <person name="Cheung J."/>
            <person name="David K.M."/>
            <person name="Warren B."/>
            <person name="Marsh K."/>
            <person name="Snowden K.C."/>
            <person name="Lin-Wang K."/>
            <person name="Brian L."/>
            <person name="Martinez-Sanchez M."/>
            <person name="Wang M."/>
            <person name="Ileperuma N."/>
            <person name="Macnee N."/>
            <person name="Campin R."/>
            <person name="McAtee P."/>
            <person name="Drummond R.S.M."/>
            <person name="Espley R.V."/>
            <person name="Ireland H.S."/>
            <person name="Wu R."/>
            <person name="Atkinson R.G."/>
            <person name="Karunairetnam S."/>
            <person name="Bulley S."/>
            <person name="Chunkath S."/>
            <person name="Hanley Z."/>
            <person name="Storey R."/>
            <person name="Thrimawithana A.H."/>
            <person name="Thomson S."/>
            <person name="David C."/>
            <person name="Testolin R."/>
            <person name="Huang H."/>
            <person name="Hellens R.P."/>
            <person name="Schaffer R.J."/>
        </authorList>
    </citation>
    <scope>NUCLEOTIDE SEQUENCE [LARGE SCALE GENOMIC DNA]</scope>
    <source>
        <strain evidence="4">cv. Red5</strain>
    </source>
</reference>
<protein>
    <recommendedName>
        <fullName evidence="1">Protein phosphatase</fullName>
        <ecNumber evidence="1">3.1.3.16</ecNumber>
    </recommendedName>
</protein>
<dbReference type="InterPro" id="IPR036457">
    <property type="entry name" value="PPM-type-like_dom_sf"/>
</dbReference>
<keyword evidence="1" id="KW-0464">Manganese</keyword>
<evidence type="ECO:0000259" key="2">
    <source>
        <dbReference type="PROSITE" id="PS51746"/>
    </source>
</evidence>
<dbReference type="InParanoid" id="A0A2R6QMZ2"/>
<accession>A0A2R6QMZ2</accession>
<comment type="caution">
    <text evidence="3">The sequence shown here is derived from an EMBL/GenBank/DDBJ whole genome shotgun (WGS) entry which is preliminary data.</text>
</comment>
<comment type="cofactor">
    <cofactor evidence="1">
        <name>Mn(2+)</name>
        <dbReference type="ChEBI" id="CHEBI:29035"/>
    </cofactor>
</comment>
<dbReference type="Proteomes" id="UP000241394">
    <property type="component" value="Chromosome LG14"/>
</dbReference>
<evidence type="ECO:0000313" key="4">
    <source>
        <dbReference type="Proteomes" id="UP000241394"/>
    </source>
</evidence>
<evidence type="ECO:0000256" key="1">
    <source>
        <dbReference type="RuleBase" id="RU366020"/>
    </source>
</evidence>
<organism evidence="3 4">
    <name type="scientific">Actinidia chinensis var. chinensis</name>
    <name type="common">Chinese soft-hair kiwi</name>
    <dbReference type="NCBI Taxonomy" id="1590841"/>
    <lineage>
        <taxon>Eukaryota</taxon>
        <taxon>Viridiplantae</taxon>
        <taxon>Streptophyta</taxon>
        <taxon>Embryophyta</taxon>
        <taxon>Tracheophyta</taxon>
        <taxon>Spermatophyta</taxon>
        <taxon>Magnoliopsida</taxon>
        <taxon>eudicotyledons</taxon>
        <taxon>Gunneridae</taxon>
        <taxon>Pentapetalae</taxon>
        <taxon>asterids</taxon>
        <taxon>Ericales</taxon>
        <taxon>Actinidiaceae</taxon>
        <taxon>Actinidia</taxon>
    </lineage>
</organism>
<dbReference type="EC" id="3.1.3.16" evidence="1"/>
<name>A0A2R6QMZ2_ACTCC</name>
<dbReference type="PANTHER" id="PTHR12320">
    <property type="entry name" value="PROTEIN PHOSPHATASE 2C"/>
    <property type="match status" value="1"/>
</dbReference>
<dbReference type="PANTHER" id="PTHR12320:SF14">
    <property type="entry name" value="PROTEIN PHOSPHATASE"/>
    <property type="match status" value="1"/>
</dbReference>
<dbReference type="CDD" id="cd00143">
    <property type="entry name" value="PP2Cc"/>
    <property type="match status" value="1"/>
</dbReference>
<sequence length="262" mass="28660">MDSPQPTVPNRSREKGLKMVCGSFYIPKQKDSKPQGDDAHFICAEKQTIGVADGVGGWSSKGVDAGQYARELMANSIKAIQDEEKGGVDPRRVIDEAYSNTNVEGSSTACILTLKNNKLHAANVGDSGFMLIREWKDVYKSPVQQHSFNHPYQLGNETSCDRPSAARTYKVPVKLWDVIVMGTDGLFDNIFADNIVDVAKMVIENGAEPEQVAWAIAEHAYYNSLDKFAATPYAEAALMAGKERLGGKPDDITVIVAFIVEK</sequence>
<dbReference type="Gramene" id="PSS11293">
    <property type="protein sequence ID" value="PSS11293"/>
    <property type="gene ID" value="CEY00_Acc15567"/>
</dbReference>
<dbReference type="SUPFAM" id="SSF81606">
    <property type="entry name" value="PP2C-like"/>
    <property type="match status" value="1"/>
</dbReference>
<dbReference type="Gene3D" id="3.60.40.10">
    <property type="entry name" value="PPM-type phosphatase domain"/>
    <property type="match status" value="2"/>
</dbReference>
<feature type="domain" description="PPM-type phosphatase" evidence="2">
    <location>
        <begin position="20"/>
        <end position="259"/>
    </location>
</feature>
<comment type="catalytic activity">
    <reaction evidence="1">
        <text>O-phospho-L-seryl-[protein] + H2O = L-seryl-[protein] + phosphate</text>
        <dbReference type="Rhea" id="RHEA:20629"/>
        <dbReference type="Rhea" id="RHEA-COMP:9863"/>
        <dbReference type="Rhea" id="RHEA-COMP:11604"/>
        <dbReference type="ChEBI" id="CHEBI:15377"/>
        <dbReference type="ChEBI" id="CHEBI:29999"/>
        <dbReference type="ChEBI" id="CHEBI:43474"/>
        <dbReference type="ChEBI" id="CHEBI:83421"/>
        <dbReference type="EC" id="3.1.3.16"/>
    </reaction>
</comment>
<dbReference type="PROSITE" id="PS51746">
    <property type="entry name" value="PPM_2"/>
    <property type="match status" value="1"/>
</dbReference>
<dbReference type="OMA" id="FTAASMR"/>
<dbReference type="EMBL" id="NKQK01000014">
    <property type="protein sequence ID" value="PSS11293.1"/>
    <property type="molecule type" value="Genomic_DNA"/>
</dbReference>
<comment type="catalytic activity">
    <reaction evidence="1">
        <text>O-phospho-L-threonyl-[protein] + H2O = L-threonyl-[protein] + phosphate</text>
        <dbReference type="Rhea" id="RHEA:47004"/>
        <dbReference type="Rhea" id="RHEA-COMP:11060"/>
        <dbReference type="Rhea" id="RHEA-COMP:11605"/>
        <dbReference type="ChEBI" id="CHEBI:15377"/>
        <dbReference type="ChEBI" id="CHEBI:30013"/>
        <dbReference type="ChEBI" id="CHEBI:43474"/>
        <dbReference type="ChEBI" id="CHEBI:61977"/>
        <dbReference type="EC" id="3.1.3.16"/>
    </reaction>
</comment>
<proteinExistence type="inferred from homology"/>
<dbReference type="STRING" id="1590841.A0A2R6QMZ2"/>
<evidence type="ECO:0000313" key="3">
    <source>
        <dbReference type="EMBL" id="PSS11293.1"/>
    </source>
</evidence>
<keyword evidence="1" id="KW-0460">Magnesium</keyword>
<comment type="similarity">
    <text evidence="1">Belongs to the PP2C family.</text>
</comment>
<dbReference type="SMART" id="SM00332">
    <property type="entry name" value="PP2Cc"/>
    <property type="match status" value="1"/>
</dbReference>
<dbReference type="AlphaFoldDB" id="A0A2R6QMZ2"/>
<dbReference type="OrthoDB" id="60843at2759"/>
<dbReference type="SMART" id="SM00331">
    <property type="entry name" value="PP2C_SIG"/>
    <property type="match status" value="1"/>
</dbReference>
<keyword evidence="1" id="KW-0904">Protein phosphatase</keyword>
<keyword evidence="1" id="KW-0378">Hydrolase</keyword>
<dbReference type="InterPro" id="IPR001932">
    <property type="entry name" value="PPM-type_phosphatase-like_dom"/>
</dbReference>
<dbReference type="GO" id="GO:0004722">
    <property type="term" value="F:protein serine/threonine phosphatase activity"/>
    <property type="evidence" value="ECO:0007669"/>
    <property type="project" value="UniProtKB-EC"/>
</dbReference>
<dbReference type="GO" id="GO:0046872">
    <property type="term" value="F:metal ion binding"/>
    <property type="evidence" value="ECO:0007669"/>
    <property type="project" value="UniProtKB-UniRule"/>
</dbReference>